<dbReference type="Proteomes" id="UP000066737">
    <property type="component" value="Chromosome I"/>
</dbReference>
<proteinExistence type="predicted"/>
<feature type="transmembrane region" description="Helical" evidence="1">
    <location>
        <begin position="284"/>
        <end position="303"/>
    </location>
</feature>
<dbReference type="Pfam" id="PF04307">
    <property type="entry name" value="YdjM"/>
    <property type="match status" value="1"/>
</dbReference>
<dbReference type="InterPro" id="IPR007404">
    <property type="entry name" value="YdjM-like"/>
</dbReference>
<keyword evidence="1" id="KW-0472">Membrane</keyword>
<dbReference type="STRING" id="1407499.HHUB_2841"/>
<evidence type="ECO:0000313" key="2">
    <source>
        <dbReference type="EMBL" id="CQH58842.1"/>
    </source>
</evidence>
<keyword evidence="1" id="KW-1133">Transmembrane helix</keyword>
<feature type="transmembrane region" description="Helical" evidence="1">
    <location>
        <begin position="101"/>
        <end position="134"/>
    </location>
</feature>
<reference evidence="3" key="1">
    <citation type="journal article" date="2016" name="Environ. Microbiol.">
        <title>The complete genome of a viable archaeum isolated from 123-million-year-old rock salt.</title>
        <authorList>
            <person name="Jaakkola S.T."/>
            <person name="Pfeiffer F."/>
            <person name="Ravantti J.J."/>
            <person name="Guo Q."/>
            <person name="Liu Y."/>
            <person name="Chen X."/>
            <person name="Ma H."/>
            <person name="Yang C."/>
            <person name="Oksanen H.M."/>
            <person name="Bamford D.H."/>
        </authorList>
    </citation>
    <scope>NUCLEOTIDE SEQUENCE</scope>
    <source>
        <strain evidence="3">JI20-1</strain>
    </source>
</reference>
<sequence>MFVGHATFAFGVVALAAAGLGASRERALALGVAAGLFAAVPDVDMAYALVGLVAVDPTSPMAVAQSFWGASTVVHRAVTHSLVVAVPAAAAFALAPTHRRLAAAALAALVGVVVAASGPLPAVIVGLFAAGGWLVARAAHAYRVRGASLFAVALFGLLSHPFGDLFTGEPPELFYPLGANAFDGRVALSADPTVHLLGAFGVELFAIWLGVAAALWLTGHRLTEHVNSRAAFGAAYALAVLVLPPPTIDASYQFVFSVVAVGFVGVVPNPRFDGRPLSMPSLPTALVTGLAAVTLAGLAYGVAYTTGLA</sequence>
<feature type="transmembrane region" description="Helical" evidence="1">
    <location>
        <begin position="196"/>
        <end position="218"/>
    </location>
</feature>
<dbReference type="EMBL" id="LN831302">
    <property type="protein sequence ID" value="CQH58842.1"/>
    <property type="molecule type" value="Genomic_DNA"/>
</dbReference>
<feature type="transmembrane region" description="Helical" evidence="1">
    <location>
        <begin position="146"/>
        <end position="163"/>
    </location>
</feature>
<dbReference type="OrthoDB" id="313450at2157"/>
<gene>
    <name evidence="2" type="ORF">HHUB_2841</name>
</gene>
<organism evidence="2 3">
    <name type="scientific">Halobacterium hubeiense</name>
    <dbReference type="NCBI Taxonomy" id="1407499"/>
    <lineage>
        <taxon>Archaea</taxon>
        <taxon>Methanobacteriati</taxon>
        <taxon>Methanobacteriota</taxon>
        <taxon>Stenosarchaea group</taxon>
        <taxon>Halobacteria</taxon>
        <taxon>Halobacteriales</taxon>
        <taxon>Halobacteriaceae</taxon>
        <taxon>Halobacterium</taxon>
    </lineage>
</organism>
<feature type="transmembrane region" description="Helical" evidence="1">
    <location>
        <begin position="77"/>
        <end position="95"/>
    </location>
</feature>
<dbReference type="RefSeq" id="WP_059057247.1">
    <property type="nucleotide sequence ID" value="NZ_CEML01000001.1"/>
</dbReference>
<keyword evidence="1" id="KW-0812">Transmembrane</keyword>
<name>A0A0U5H7X9_9EURY</name>
<protein>
    <submittedName>
        <fullName evidence="2">DUF457 family protein</fullName>
    </submittedName>
</protein>
<keyword evidence="3" id="KW-1185">Reference proteome</keyword>
<dbReference type="GeneID" id="91110297"/>
<accession>A0A0U5H7X9</accession>
<feature type="transmembrane region" description="Helical" evidence="1">
    <location>
        <begin position="230"/>
        <end position="248"/>
    </location>
</feature>
<evidence type="ECO:0000256" key="1">
    <source>
        <dbReference type="SAM" id="Phobius"/>
    </source>
</evidence>
<dbReference type="KEGG" id="hhb:Hhub_2841"/>
<dbReference type="AlphaFoldDB" id="A0A0U5H7X9"/>
<evidence type="ECO:0000313" key="3">
    <source>
        <dbReference type="Proteomes" id="UP000066737"/>
    </source>
</evidence>